<dbReference type="PROSITE" id="PS51257">
    <property type="entry name" value="PROKAR_LIPOPROTEIN"/>
    <property type="match status" value="1"/>
</dbReference>
<sequence length="340" mass="38651">MRKMKWLAVILAVMLTVVSGCGQKQSQSTNTNSGKDGVKTIKIAHYFAADHPQNIALKEKFKPMVEEKTNGKIKVEIYEANKLGDEASFTNGVRNGTIEMAIAGMGLQTAQPKIGVVEWPYLFRDYDHARKVLNGEVGEEIKEEFRKLGVEPIGWTVNGFRVVSANRPIKSMDDFKGFRLRMPNVPIFVETGKAMGANVTPMALSEVFTALEQKVIDGQENPYLTLKANGWYEVQSHVIETNHIFSPNVYLINKKLFDGFDKETQEIILEAAKASADYEWELALKAENEVKDFLKKEGMEIIVPDQKFRSELEKAMDPVYEKLYEQYDWAEELVKKIREQ</sequence>
<evidence type="ECO:0000256" key="4">
    <source>
        <dbReference type="ARBA" id="ARBA00022729"/>
    </source>
</evidence>
<gene>
    <name evidence="6" type="ORF">HNQ34_000310</name>
</gene>
<comment type="subcellular location">
    <subcellularLocation>
        <location evidence="1">Cell envelope</location>
    </subcellularLocation>
</comment>
<dbReference type="GO" id="GO:0055085">
    <property type="term" value="P:transmembrane transport"/>
    <property type="evidence" value="ECO:0007669"/>
    <property type="project" value="InterPro"/>
</dbReference>
<evidence type="ECO:0000256" key="3">
    <source>
        <dbReference type="ARBA" id="ARBA00022448"/>
    </source>
</evidence>
<dbReference type="NCBIfam" id="TIGR00787">
    <property type="entry name" value="dctP"/>
    <property type="match status" value="1"/>
</dbReference>
<dbReference type="EMBL" id="JACHEP010000001">
    <property type="protein sequence ID" value="MBB5323233.1"/>
    <property type="molecule type" value="Genomic_DNA"/>
</dbReference>
<name>A0A7W8MTW4_9BACL</name>
<feature type="chain" id="PRO_5038471769" evidence="5">
    <location>
        <begin position="23"/>
        <end position="340"/>
    </location>
</feature>
<dbReference type="PIRSF" id="PIRSF006470">
    <property type="entry name" value="DctB"/>
    <property type="match status" value="1"/>
</dbReference>
<accession>A0A7W8MTW4</accession>
<reference evidence="6 7" key="1">
    <citation type="submission" date="2020-08" db="EMBL/GenBank/DDBJ databases">
        <title>Genomic Encyclopedia of Type Strains, Phase IV (KMG-IV): sequencing the most valuable type-strain genomes for metagenomic binning, comparative biology and taxonomic classification.</title>
        <authorList>
            <person name="Goeker M."/>
        </authorList>
    </citation>
    <scope>NUCLEOTIDE SEQUENCE [LARGE SCALE GENOMIC DNA]</scope>
    <source>
        <strain evidence="6 7">DSM 16325</strain>
    </source>
</reference>
<evidence type="ECO:0000313" key="6">
    <source>
        <dbReference type="EMBL" id="MBB5323233.1"/>
    </source>
</evidence>
<dbReference type="InterPro" id="IPR038404">
    <property type="entry name" value="TRAP_DctP_sf"/>
</dbReference>
<dbReference type="AlphaFoldDB" id="A0A7W8MTW4"/>
<evidence type="ECO:0000256" key="1">
    <source>
        <dbReference type="ARBA" id="ARBA00004196"/>
    </source>
</evidence>
<dbReference type="Proteomes" id="UP000520011">
    <property type="component" value="Unassembled WGS sequence"/>
</dbReference>
<dbReference type="RefSeq" id="WP_183250989.1">
    <property type="nucleotide sequence ID" value="NZ_JACHEP010000001.1"/>
</dbReference>
<keyword evidence="4 5" id="KW-0732">Signal</keyword>
<keyword evidence="7" id="KW-1185">Reference proteome</keyword>
<dbReference type="PANTHER" id="PTHR33376">
    <property type="match status" value="1"/>
</dbReference>
<feature type="signal peptide" evidence="5">
    <location>
        <begin position="1"/>
        <end position="22"/>
    </location>
</feature>
<organism evidence="6 7">
    <name type="scientific">Anoxybacteroides tepidamans</name>
    <dbReference type="NCBI Taxonomy" id="265948"/>
    <lineage>
        <taxon>Bacteria</taxon>
        <taxon>Bacillati</taxon>
        <taxon>Bacillota</taxon>
        <taxon>Bacilli</taxon>
        <taxon>Bacillales</taxon>
        <taxon>Anoxybacillaceae</taxon>
        <taxon>Anoxybacteroides</taxon>
    </lineage>
</organism>
<dbReference type="Gene3D" id="3.40.190.170">
    <property type="entry name" value="Bacterial extracellular solute-binding protein, family 7"/>
    <property type="match status" value="1"/>
</dbReference>
<dbReference type="PANTHER" id="PTHR33376:SF4">
    <property type="entry name" value="SIALIC ACID-BINDING PERIPLASMIC PROTEIN SIAP"/>
    <property type="match status" value="1"/>
</dbReference>
<proteinExistence type="inferred from homology"/>
<evidence type="ECO:0000256" key="2">
    <source>
        <dbReference type="ARBA" id="ARBA00009023"/>
    </source>
</evidence>
<comment type="caution">
    <text evidence="6">The sequence shown here is derived from an EMBL/GenBank/DDBJ whole genome shotgun (WGS) entry which is preliminary data.</text>
</comment>
<evidence type="ECO:0000256" key="5">
    <source>
        <dbReference type="SAM" id="SignalP"/>
    </source>
</evidence>
<evidence type="ECO:0000313" key="7">
    <source>
        <dbReference type="Proteomes" id="UP000520011"/>
    </source>
</evidence>
<dbReference type="InterPro" id="IPR004682">
    <property type="entry name" value="TRAP_DctP"/>
</dbReference>
<keyword evidence="3" id="KW-0813">Transport</keyword>
<dbReference type="CDD" id="cd13603">
    <property type="entry name" value="PBP2_TRAP_Siap_TeaA_like"/>
    <property type="match status" value="1"/>
</dbReference>
<dbReference type="Pfam" id="PF03480">
    <property type="entry name" value="DctP"/>
    <property type="match status" value="1"/>
</dbReference>
<dbReference type="GO" id="GO:0030288">
    <property type="term" value="C:outer membrane-bounded periplasmic space"/>
    <property type="evidence" value="ECO:0007669"/>
    <property type="project" value="InterPro"/>
</dbReference>
<dbReference type="NCBIfam" id="NF037995">
    <property type="entry name" value="TRAP_S1"/>
    <property type="match status" value="1"/>
</dbReference>
<keyword evidence="6" id="KW-0675">Receptor</keyword>
<protein>
    <submittedName>
        <fullName evidence="6">Tripartite ATP-independent transporter DctP family solute receptor</fullName>
    </submittedName>
</protein>
<dbReference type="InterPro" id="IPR018389">
    <property type="entry name" value="DctP_fam"/>
</dbReference>
<comment type="similarity">
    <text evidence="2">Belongs to the bacterial solute-binding protein 7 family.</text>
</comment>